<dbReference type="AlphaFoldDB" id="A0A8S9Z1N8"/>
<gene>
    <name evidence="1" type="ORF">EG68_01586</name>
</gene>
<evidence type="ECO:0000313" key="1">
    <source>
        <dbReference type="EMBL" id="KAF7260802.1"/>
    </source>
</evidence>
<accession>A0A8S9Z1N8</accession>
<evidence type="ECO:0000313" key="2">
    <source>
        <dbReference type="Proteomes" id="UP000822476"/>
    </source>
</evidence>
<name>A0A8S9Z1N8_9TREM</name>
<reference evidence="1" key="1">
    <citation type="submission" date="2019-07" db="EMBL/GenBank/DDBJ databases">
        <title>Annotation for the trematode Paragonimus miyazaki's.</title>
        <authorList>
            <person name="Choi Y.-J."/>
        </authorList>
    </citation>
    <scope>NUCLEOTIDE SEQUENCE</scope>
    <source>
        <strain evidence="1">Japan</strain>
    </source>
</reference>
<comment type="caution">
    <text evidence="1">The sequence shown here is derived from an EMBL/GenBank/DDBJ whole genome shotgun (WGS) entry which is preliminary data.</text>
</comment>
<sequence length="378" mass="43371">MYRPKAYHLLEDSMTSLIPWYEEQKNTSTCTINIGKQMTYVNYTILATEDFIRKYDPSCVTYDLLLVNKVRLSPSFTDKYYLIYIELKTRNRTQPVGPLIRVDSPLYKQARKLRLEEVTNADVVTKEIGENVREQFTRFLDLSSDVGSHINTEQRQIYKEPTNQTFTRMEAQITFNNSRLAASGINYTCPTFKQLVKASLDSLVFYSNKIYLWKSVNLVEEKSDGRPVDKTTTSPAPDQTSAVNDSVTTVRTTTRGGGGDLTVLYEVTYLLSWNIHCFWLIEQTILMPSDIFGCSWNNLVSRLNNFTSAQLERSARNALSIANVQFQVVGYSCVSPLIKFRTLSFTNRPNNLFCNIFNEINLIYFIDCATSISPCERL</sequence>
<dbReference type="EMBL" id="JTDE01000601">
    <property type="protein sequence ID" value="KAF7260802.1"/>
    <property type="molecule type" value="Genomic_DNA"/>
</dbReference>
<keyword evidence="2" id="KW-1185">Reference proteome</keyword>
<protein>
    <submittedName>
        <fullName evidence="1">Uncharacterized protein</fullName>
    </submittedName>
</protein>
<dbReference type="Proteomes" id="UP000822476">
    <property type="component" value="Unassembled WGS sequence"/>
</dbReference>
<organism evidence="1 2">
    <name type="scientific">Paragonimus skrjabini miyazakii</name>
    <dbReference type="NCBI Taxonomy" id="59628"/>
    <lineage>
        <taxon>Eukaryota</taxon>
        <taxon>Metazoa</taxon>
        <taxon>Spiralia</taxon>
        <taxon>Lophotrochozoa</taxon>
        <taxon>Platyhelminthes</taxon>
        <taxon>Trematoda</taxon>
        <taxon>Digenea</taxon>
        <taxon>Plagiorchiida</taxon>
        <taxon>Troglotremata</taxon>
        <taxon>Troglotrematidae</taxon>
        <taxon>Paragonimus</taxon>
    </lineage>
</organism>
<proteinExistence type="predicted"/>